<proteinExistence type="inferred from homology"/>
<dbReference type="Pfam" id="PF08395">
    <property type="entry name" value="7tm_7"/>
    <property type="match status" value="1"/>
</dbReference>
<dbReference type="KEGG" id="aag:23687650"/>
<gene>
    <name evidence="9" type="primary">GPRgr16</name>
    <name evidence="9" type="ORF">AaeL_AAEL017230</name>
</gene>
<keyword evidence="4 8" id="KW-1133">Transmembrane helix</keyword>
<evidence type="ECO:0000256" key="4">
    <source>
        <dbReference type="ARBA" id="ARBA00022989"/>
    </source>
</evidence>
<keyword evidence="2 8" id="KW-1003">Cell membrane</keyword>
<dbReference type="Proteomes" id="UP000682892">
    <property type="component" value="Unassembled WGS sequence"/>
</dbReference>
<dbReference type="GO" id="GO:0043025">
    <property type="term" value="C:neuronal cell body"/>
    <property type="evidence" value="ECO:0007669"/>
    <property type="project" value="TreeGrafter"/>
</dbReference>
<dbReference type="GeneID" id="23687650"/>
<keyword evidence="6 8" id="KW-0675">Receptor</keyword>
<protein>
    <recommendedName>
        <fullName evidence="8">Gustatory receptor</fullName>
    </recommendedName>
</protein>
<reference evidence="9" key="3">
    <citation type="submission" date="2012-09" db="EMBL/GenBank/DDBJ databases">
        <authorList>
            <consortium name="VectorBase"/>
        </authorList>
    </citation>
    <scope>NUCLEOTIDE SEQUENCE</scope>
    <source>
        <strain evidence="9">Liverpool</strain>
    </source>
</reference>
<feature type="transmembrane region" description="Helical" evidence="8">
    <location>
        <begin position="288"/>
        <end position="308"/>
    </location>
</feature>
<feature type="transmembrane region" description="Helical" evidence="8">
    <location>
        <begin position="397"/>
        <end position="417"/>
    </location>
</feature>
<evidence type="ECO:0000256" key="7">
    <source>
        <dbReference type="ARBA" id="ARBA00023224"/>
    </source>
</evidence>
<dbReference type="GO" id="GO:0005886">
    <property type="term" value="C:plasma membrane"/>
    <property type="evidence" value="ECO:0007669"/>
    <property type="project" value="UniProtKB-SubCell"/>
</dbReference>
<dbReference type="PaxDb" id="7159-AAEL017230-PA"/>
<name>J9HZ54_AEDAE</name>
<evidence type="ECO:0000313" key="10">
    <source>
        <dbReference type="Proteomes" id="UP000682892"/>
    </source>
</evidence>
<dbReference type="VEuPathDB" id="VectorBase:AAEL017230"/>
<evidence type="ECO:0000256" key="5">
    <source>
        <dbReference type="ARBA" id="ARBA00023136"/>
    </source>
</evidence>
<sequence length="436" mass="51588">MNFIQMRSSKVESFTQLISIVHSEMNTLKVLCPSFNHICRFILLTFRCIGLIPFNVECINFELQFKCRRKQFCYKWILLTLSVCSAEILIALIFRERVFFTYYAVGLINDMLKYVGEIIAVYATLMEVFARRKDHIQIYDSLITSDLSNLNGNFHSASEYRQFFQQFSIKYSVYFGIILFIEFLVFFRISNTSQQWRNVWLINFPIVLFISMRVLYYIFSVDLVKSKLASVRIQVQNAYETMKWVKTYNSKSKEYKATIDKVSNSLIFLKQCYGEIWSIHFNLNNTSGWSICFVIISCFVQFSNHLYWLYLTFHEKTIDGYIETLLCLCECPLTIFIILYSTESCMEVSHNIGTLLHEIPKRSEKRLYHIIYRFSSHMTHQPIRFVSHSLFDINFKLIKMLLTGVATYMFIFIPFTADVPEVEEFITTAPKNYLLE</sequence>
<keyword evidence="5 8" id="KW-0472">Membrane</keyword>
<feature type="transmembrane region" description="Helical" evidence="8">
    <location>
        <begin position="320"/>
        <end position="340"/>
    </location>
</feature>
<feature type="transmembrane region" description="Helical" evidence="8">
    <location>
        <begin position="171"/>
        <end position="189"/>
    </location>
</feature>
<accession>J9HZ54</accession>
<dbReference type="PANTHER" id="PTHR21143:SF104">
    <property type="entry name" value="GUSTATORY RECEPTOR 8A-RELATED"/>
    <property type="match status" value="1"/>
</dbReference>
<feature type="transmembrane region" description="Helical" evidence="8">
    <location>
        <begin position="76"/>
        <end position="94"/>
    </location>
</feature>
<reference evidence="9" key="1">
    <citation type="submission" date="2005-10" db="EMBL/GenBank/DDBJ databases">
        <authorList>
            <person name="Loftus B.J."/>
            <person name="Nene V.M."/>
            <person name="Hannick L.I."/>
            <person name="Bidwell S."/>
            <person name="Haas B."/>
            <person name="Amedeo P."/>
            <person name="Orvis J."/>
            <person name="Wortman J.R."/>
            <person name="White O.R."/>
            <person name="Salzberg S."/>
            <person name="Shumway M."/>
            <person name="Koo H."/>
            <person name="Zhao Y."/>
            <person name="Holmes M."/>
            <person name="Miller J."/>
            <person name="Schatz M."/>
            <person name="Pop M."/>
            <person name="Pai G."/>
            <person name="Utterback T."/>
            <person name="Rogers Y.-H."/>
            <person name="Kravitz S."/>
            <person name="Fraser C.M."/>
        </authorList>
    </citation>
    <scope>NUCLEOTIDE SEQUENCE</scope>
    <source>
        <strain evidence="9">Liverpool</strain>
    </source>
</reference>
<evidence type="ECO:0000256" key="6">
    <source>
        <dbReference type="ARBA" id="ARBA00023170"/>
    </source>
</evidence>
<dbReference type="GO" id="GO:0050909">
    <property type="term" value="P:sensory perception of taste"/>
    <property type="evidence" value="ECO:0007669"/>
    <property type="project" value="InterPro"/>
</dbReference>
<organism evidence="9 10">
    <name type="scientific">Aedes aegypti</name>
    <name type="common">Yellowfever mosquito</name>
    <name type="synonym">Culex aegypti</name>
    <dbReference type="NCBI Taxonomy" id="7159"/>
    <lineage>
        <taxon>Eukaryota</taxon>
        <taxon>Metazoa</taxon>
        <taxon>Ecdysozoa</taxon>
        <taxon>Arthropoda</taxon>
        <taxon>Hexapoda</taxon>
        <taxon>Insecta</taxon>
        <taxon>Pterygota</taxon>
        <taxon>Neoptera</taxon>
        <taxon>Endopterygota</taxon>
        <taxon>Diptera</taxon>
        <taxon>Nematocera</taxon>
        <taxon>Culicoidea</taxon>
        <taxon>Culicidae</taxon>
        <taxon>Culicinae</taxon>
        <taxon>Aedini</taxon>
        <taxon>Aedes</taxon>
        <taxon>Stegomyia</taxon>
    </lineage>
</organism>
<dbReference type="OrthoDB" id="6366728at2759"/>
<dbReference type="GO" id="GO:0007165">
    <property type="term" value="P:signal transduction"/>
    <property type="evidence" value="ECO:0007669"/>
    <property type="project" value="UniProtKB-KW"/>
</dbReference>
<evidence type="ECO:0000313" key="9">
    <source>
        <dbReference type="EMBL" id="EJY57765.1"/>
    </source>
</evidence>
<dbReference type="InterPro" id="IPR013604">
    <property type="entry name" value="7TM_chemorcpt"/>
</dbReference>
<comment type="similarity">
    <text evidence="8">Belongs to the insect chemoreceptor superfamily. Gustatory receptor (GR) family.</text>
</comment>
<evidence type="ECO:0000256" key="8">
    <source>
        <dbReference type="RuleBase" id="RU363108"/>
    </source>
</evidence>
<feature type="non-terminal residue" evidence="9">
    <location>
        <position position="436"/>
    </location>
</feature>
<keyword evidence="7 8" id="KW-0807">Transducer</keyword>
<dbReference type="PANTHER" id="PTHR21143">
    <property type="entry name" value="INVERTEBRATE GUSTATORY RECEPTOR"/>
    <property type="match status" value="1"/>
</dbReference>
<dbReference type="GO" id="GO:0008049">
    <property type="term" value="P:male courtship behavior"/>
    <property type="evidence" value="ECO:0007669"/>
    <property type="project" value="TreeGrafter"/>
</dbReference>
<dbReference type="GO" id="GO:0007635">
    <property type="term" value="P:chemosensory behavior"/>
    <property type="evidence" value="ECO:0007669"/>
    <property type="project" value="TreeGrafter"/>
</dbReference>
<reference evidence="9" key="2">
    <citation type="journal article" date="2007" name="Science">
        <title>Genome sequence of Aedes aegypti, a major arbovirus vector.</title>
        <authorList>
            <person name="Nene V."/>
            <person name="Wortman J.R."/>
            <person name="Lawson D."/>
            <person name="Haas B."/>
            <person name="Kodira C."/>
            <person name="Tu Z.J."/>
            <person name="Loftus B."/>
            <person name="Xi Z."/>
            <person name="Megy K."/>
            <person name="Grabherr M."/>
            <person name="Ren Q."/>
            <person name="Zdobnov E.M."/>
            <person name="Lobo N.F."/>
            <person name="Campbell K.S."/>
            <person name="Brown S.E."/>
            <person name="Bonaldo M.F."/>
            <person name="Zhu J."/>
            <person name="Sinkins S.P."/>
            <person name="Hogenkamp D.G."/>
            <person name="Amedeo P."/>
            <person name="Arensburger P."/>
            <person name="Atkinson P.W."/>
            <person name="Bidwell S."/>
            <person name="Biedler J."/>
            <person name="Birney E."/>
            <person name="Bruggner R.V."/>
            <person name="Costas J."/>
            <person name="Coy M.R."/>
            <person name="Crabtree J."/>
            <person name="Crawford M."/>
            <person name="Debruyn B."/>
            <person name="Decaprio D."/>
            <person name="Eiglmeier K."/>
            <person name="Eisenstadt E."/>
            <person name="El-Dorry H."/>
            <person name="Gelbart W.M."/>
            <person name="Gomes S.L."/>
            <person name="Hammond M."/>
            <person name="Hannick L.I."/>
            <person name="Hogan J.R."/>
            <person name="Holmes M.H."/>
            <person name="Jaffe D."/>
            <person name="Johnston J.S."/>
            <person name="Kennedy R.C."/>
            <person name="Koo H."/>
            <person name="Kravitz S."/>
            <person name="Kriventseva E.V."/>
            <person name="Kulp D."/>
            <person name="Labutti K."/>
            <person name="Lee E."/>
            <person name="Li S."/>
            <person name="Lovin D.D."/>
            <person name="Mao C."/>
            <person name="Mauceli E."/>
            <person name="Menck C.F."/>
            <person name="Miller J.R."/>
            <person name="Montgomery P."/>
            <person name="Mori A."/>
            <person name="Nascimento A.L."/>
            <person name="Naveira H.F."/>
            <person name="Nusbaum C."/>
            <person name="O'leary S."/>
            <person name="Orvis J."/>
            <person name="Pertea M."/>
            <person name="Quesneville H."/>
            <person name="Reidenbach K.R."/>
            <person name="Rogers Y.H."/>
            <person name="Roth C.W."/>
            <person name="Schneider J.R."/>
            <person name="Schatz M."/>
            <person name="Shumway M."/>
            <person name="Stanke M."/>
            <person name="Stinson E.O."/>
            <person name="Tubio J.M."/>
            <person name="Vanzee J.P."/>
            <person name="Verjovski-Almeida S."/>
            <person name="Werner D."/>
            <person name="White O."/>
            <person name="Wyder S."/>
            <person name="Zeng Q."/>
            <person name="Zhao Q."/>
            <person name="Zhao Y."/>
            <person name="Hill C.A."/>
            <person name="Raikhel A.S."/>
            <person name="Soares M.B."/>
            <person name="Knudson D.L."/>
            <person name="Lee N.H."/>
            <person name="Galagan J."/>
            <person name="Salzberg S.L."/>
            <person name="Paulsen I.T."/>
            <person name="Dimopoulos G."/>
            <person name="Collins F.H."/>
            <person name="Birren B."/>
            <person name="Fraser-Liggett C.M."/>
            <person name="Severson D.W."/>
        </authorList>
    </citation>
    <scope>NUCLEOTIDE SEQUENCE [LARGE SCALE GENOMIC DNA]</scope>
    <source>
        <strain evidence="9">Liverpool</strain>
    </source>
</reference>
<evidence type="ECO:0000256" key="3">
    <source>
        <dbReference type="ARBA" id="ARBA00022692"/>
    </source>
</evidence>
<dbReference type="EMBL" id="CH477525">
    <property type="protein sequence ID" value="EJY57765.1"/>
    <property type="molecule type" value="Genomic_DNA"/>
</dbReference>
<dbReference type="CTD" id="23687650"/>
<dbReference type="GO" id="GO:0030425">
    <property type="term" value="C:dendrite"/>
    <property type="evidence" value="ECO:0007669"/>
    <property type="project" value="TreeGrafter"/>
</dbReference>
<comment type="function">
    <text evidence="8">Gustatory receptor which mediates acceptance or avoidance behavior, depending on its substrates.</text>
</comment>
<comment type="subcellular location">
    <subcellularLocation>
        <location evidence="1 8">Cell membrane</location>
        <topology evidence="1 8">Multi-pass membrane protein</topology>
    </subcellularLocation>
</comment>
<feature type="transmembrane region" description="Helical" evidence="8">
    <location>
        <begin position="100"/>
        <end position="125"/>
    </location>
</feature>
<keyword evidence="3 8" id="KW-0812">Transmembrane</keyword>
<dbReference type="GO" id="GO:0030424">
    <property type="term" value="C:axon"/>
    <property type="evidence" value="ECO:0007669"/>
    <property type="project" value="TreeGrafter"/>
</dbReference>
<dbReference type="PhylomeDB" id="J9HZ54"/>
<evidence type="ECO:0000256" key="1">
    <source>
        <dbReference type="ARBA" id="ARBA00004651"/>
    </source>
</evidence>
<dbReference type="eggNOG" id="ENOG502TCBA">
    <property type="taxonomic scope" value="Eukaryota"/>
</dbReference>
<evidence type="ECO:0000256" key="2">
    <source>
        <dbReference type="ARBA" id="ARBA00022475"/>
    </source>
</evidence>
<feature type="transmembrane region" description="Helical" evidence="8">
    <location>
        <begin position="201"/>
        <end position="219"/>
    </location>
</feature>
<dbReference type="AlphaFoldDB" id="J9HZ54"/>